<comment type="cofactor">
    <cofactor evidence="1">
        <name>pyridoxal 5'-phosphate</name>
        <dbReference type="ChEBI" id="CHEBI:597326"/>
    </cofactor>
</comment>
<dbReference type="SUPFAM" id="SSF53383">
    <property type="entry name" value="PLP-dependent transferases"/>
    <property type="match status" value="1"/>
</dbReference>
<feature type="domain" description="Aminotransferase class I/classII large" evidence="4">
    <location>
        <begin position="43"/>
        <end position="374"/>
    </location>
</feature>
<dbReference type="Gene3D" id="3.40.640.10">
    <property type="entry name" value="Type I PLP-dependent aspartate aminotransferase-like (Major domain)"/>
    <property type="match status" value="1"/>
</dbReference>
<dbReference type="GO" id="GO:0030170">
    <property type="term" value="F:pyridoxal phosphate binding"/>
    <property type="evidence" value="ECO:0007669"/>
    <property type="project" value="InterPro"/>
</dbReference>
<evidence type="ECO:0000313" key="5">
    <source>
        <dbReference type="EMBL" id="SHE47067.1"/>
    </source>
</evidence>
<dbReference type="EMBL" id="FQUH01000001">
    <property type="protein sequence ID" value="SHE47067.1"/>
    <property type="molecule type" value="Genomic_DNA"/>
</dbReference>
<dbReference type="GO" id="GO:0009102">
    <property type="term" value="P:biotin biosynthetic process"/>
    <property type="evidence" value="ECO:0007669"/>
    <property type="project" value="TreeGrafter"/>
</dbReference>
<dbReference type="InterPro" id="IPR015422">
    <property type="entry name" value="PyrdxlP-dep_Trfase_small"/>
</dbReference>
<dbReference type="InterPro" id="IPR015421">
    <property type="entry name" value="PyrdxlP-dep_Trfase_major"/>
</dbReference>
<organism evidence="5 6">
    <name type="scientific">Vibrio gazogenes DSM 21264 = NBRC 103151</name>
    <dbReference type="NCBI Taxonomy" id="1123492"/>
    <lineage>
        <taxon>Bacteria</taxon>
        <taxon>Pseudomonadati</taxon>
        <taxon>Pseudomonadota</taxon>
        <taxon>Gammaproteobacteria</taxon>
        <taxon>Vibrionales</taxon>
        <taxon>Vibrionaceae</taxon>
        <taxon>Vibrio</taxon>
    </lineage>
</organism>
<accession>A0A1M4TRY8</accession>
<dbReference type="InterPro" id="IPR015424">
    <property type="entry name" value="PyrdxlP-dep_Trfase"/>
</dbReference>
<sequence>MFNYPKSLPEFIESRIDFLMKDLINTDYGKNLVVGITPTLEDIVMQSNDYLDISEHIDIREQLIKSLQHKKNDMFMSSIFLHDDNHKHILEDEISKYTGFSNSFISQSGWSANVSLLQALCVPETNVYIDFFAHMSMWEGARYSHANIHPFMHNNCNHLKKLIQRHGPGIIVVDSVYSTIGTVAPLEDIVAIAHEYNCVSVVDESHSLGIYGQNGAGILNELGLSEKVDFMTASLAKAFAYRAGIICTNSDFGHCIPYAAFSNIFSSTMMTHEIPALKATLDVIRNADDRREKLFALSKKLRLGLKEIGLDIRSQSHIVSLETGDEFNTKKIRTILEEQGIFGSVFCRPATPKNKNIIRFSINSSLSFEDVDKIIIVCDSLLKDSSVYFK</sequence>
<gene>
    <name evidence="5" type="ORF">SAMN02745781_00378</name>
</gene>
<keyword evidence="2" id="KW-0808">Transferase</keyword>
<dbReference type="GO" id="GO:0008710">
    <property type="term" value="F:8-amino-7-oxononanoate synthase activity"/>
    <property type="evidence" value="ECO:0007669"/>
    <property type="project" value="TreeGrafter"/>
</dbReference>
<evidence type="ECO:0000259" key="4">
    <source>
        <dbReference type="Pfam" id="PF00155"/>
    </source>
</evidence>
<evidence type="ECO:0000313" key="6">
    <source>
        <dbReference type="Proteomes" id="UP000184159"/>
    </source>
</evidence>
<name>A0A1M4TRY8_VIBGA</name>
<evidence type="ECO:0000256" key="1">
    <source>
        <dbReference type="ARBA" id="ARBA00001933"/>
    </source>
</evidence>
<dbReference type="PANTHER" id="PTHR13693">
    <property type="entry name" value="CLASS II AMINOTRANSFERASE/8-AMINO-7-OXONONANOATE SYNTHASE"/>
    <property type="match status" value="1"/>
</dbReference>
<dbReference type="NCBIfam" id="NF005526">
    <property type="entry name" value="PRK07179.1"/>
    <property type="match status" value="1"/>
</dbReference>
<evidence type="ECO:0000256" key="2">
    <source>
        <dbReference type="ARBA" id="ARBA00022679"/>
    </source>
</evidence>
<dbReference type="RefSeq" id="WP_072954841.1">
    <property type="nucleotide sequence ID" value="NZ_FQUH01000001.1"/>
</dbReference>
<protein>
    <submittedName>
        <fullName evidence="5">CAI-1 autoinducer synthase</fullName>
    </submittedName>
</protein>
<proteinExistence type="predicted"/>
<dbReference type="Pfam" id="PF00155">
    <property type="entry name" value="Aminotran_1_2"/>
    <property type="match status" value="1"/>
</dbReference>
<keyword evidence="6" id="KW-1185">Reference proteome</keyword>
<reference evidence="6" key="1">
    <citation type="submission" date="2016-11" db="EMBL/GenBank/DDBJ databases">
        <authorList>
            <person name="Varghese N."/>
            <person name="Submissions S."/>
        </authorList>
    </citation>
    <scope>NUCLEOTIDE SEQUENCE [LARGE SCALE GENOMIC DNA]</scope>
    <source>
        <strain evidence="6">DSM 21264</strain>
    </source>
</reference>
<dbReference type="InterPro" id="IPR004839">
    <property type="entry name" value="Aminotransferase_I/II_large"/>
</dbReference>
<dbReference type="Gene3D" id="3.90.1150.10">
    <property type="entry name" value="Aspartate Aminotransferase, domain 1"/>
    <property type="match status" value="1"/>
</dbReference>
<dbReference type="PANTHER" id="PTHR13693:SF100">
    <property type="entry name" value="8-AMINO-7-OXONONANOATE SYNTHASE"/>
    <property type="match status" value="1"/>
</dbReference>
<evidence type="ECO:0000256" key="3">
    <source>
        <dbReference type="ARBA" id="ARBA00022898"/>
    </source>
</evidence>
<dbReference type="AlphaFoldDB" id="A0A1M4TRY8"/>
<keyword evidence="3" id="KW-0663">Pyridoxal phosphate</keyword>
<dbReference type="InterPro" id="IPR050087">
    <property type="entry name" value="AON_synthase_class-II"/>
</dbReference>
<dbReference type="Proteomes" id="UP000184159">
    <property type="component" value="Unassembled WGS sequence"/>
</dbReference>